<dbReference type="SMART" id="SM00119">
    <property type="entry name" value="HECTc"/>
    <property type="match status" value="1"/>
</dbReference>
<dbReference type="OrthoDB" id="8068875at2759"/>
<dbReference type="InterPro" id="IPR044611">
    <property type="entry name" value="E3A/B/C-like"/>
</dbReference>
<evidence type="ECO:0000313" key="9">
    <source>
        <dbReference type="Proteomes" id="UP000033710"/>
    </source>
</evidence>
<feature type="active site" description="Glycyl thioester intermediate" evidence="5">
    <location>
        <position position="1157"/>
    </location>
</feature>
<dbReference type="GeneID" id="27662468"/>
<protein>
    <recommendedName>
        <fullName evidence="2">HECT-type E3 ubiquitin transferase</fullName>
        <ecNumber evidence="2">2.3.2.26</ecNumber>
    </recommendedName>
</protein>
<evidence type="ECO:0000256" key="3">
    <source>
        <dbReference type="ARBA" id="ARBA00022679"/>
    </source>
</evidence>
<dbReference type="EC" id="2.3.2.26" evidence="2"/>
<dbReference type="PANTHER" id="PTHR45700:SF8">
    <property type="entry name" value="HECT-TYPE E3 UBIQUITIN TRANSFERASE"/>
    <property type="match status" value="1"/>
</dbReference>
<feature type="domain" description="HECT" evidence="7">
    <location>
        <begin position="835"/>
        <end position="1189"/>
    </location>
</feature>
<reference evidence="8 9" key="1">
    <citation type="journal article" date="2014" name="BMC Genomics">
        <title>Comparative genomics of the major fungal agents of human and animal Sporotrichosis: Sporothrix schenckii and Sporothrix brasiliensis.</title>
        <authorList>
            <person name="Teixeira M.M."/>
            <person name="de Almeida L.G."/>
            <person name="Kubitschek-Barreira P."/>
            <person name="Alves F.L."/>
            <person name="Kioshima E.S."/>
            <person name="Abadio A.K."/>
            <person name="Fernandes L."/>
            <person name="Derengowski L.S."/>
            <person name="Ferreira K.S."/>
            <person name="Souza R.C."/>
            <person name="Ruiz J.C."/>
            <person name="de Andrade N.C."/>
            <person name="Paes H.C."/>
            <person name="Nicola A.M."/>
            <person name="Albuquerque P."/>
            <person name="Gerber A.L."/>
            <person name="Martins V.P."/>
            <person name="Peconick L.D."/>
            <person name="Neto A.V."/>
            <person name="Chaucanez C.B."/>
            <person name="Silva P.A."/>
            <person name="Cunha O.L."/>
            <person name="de Oliveira F.F."/>
            <person name="dos Santos T.C."/>
            <person name="Barros A.L."/>
            <person name="Soares M.A."/>
            <person name="de Oliveira L.M."/>
            <person name="Marini M.M."/>
            <person name="Villalobos-Duno H."/>
            <person name="Cunha M.M."/>
            <person name="de Hoog S."/>
            <person name="da Silveira J.F."/>
            <person name="Henrissat B."/>
            <person name="Nino-Vega G.A."/>
            <person name="Cisalpino P.S."/>
            <person name="Mora-Montes H.M."/>
            <person name="Almeida S.R."/>
            <person name="Stajich J.E."/>
            <person name="Lopes-Bezerra L.M."/>
            <person name="Vasconcelos A.T."/>
            <person name="Felipe M.S."/>
        </authorList>
    </citation>
    <scope>NUCLEOTIDE SEQUENCE [LARGE SCALE GENOMIC DNA]</scope>
    <source>
        <strain evidence="8 9">1099-18</strain>
    </source>
</reference>
<feature type="region of interest" description="Disordered" evidence="6">
    <location>
        <begin position="88"/>
        <end position="171"/>
    </location>
</feature>
<dbReference type="SUPFAM" id="SSF56204">
    <property type="entry name" value="Hect, E3 ligase catalytic domain"/>
    <property type="match status" value="1"/>
</dbReference>
<evidence type="ECO:0000313" key="8">
    <source>
        <dbReference type="EMBL" id="KJR83896.1"/>
    </source>
</evidence>
<dbReference type="Gene3D" id="3.30.2410.10">
    <property type="entry name" value="Hect, E3 ligase catalytic domain"/>
    <property type="match status" value="1"/>
</dbReference>
<comment type="catalytic activity">
    <reaction evidence="1">
        <text>S-ubiquitinyl-[E2 ubiquitin-conjugating enzyme]-L-cysteine + [acceptor protein]-L-lysine = [E2 ubiquitin-conjugating enzyme]-L-cysteine + N(6)-ubiquitinyl-[acceptor protein]-L-lysine.</text>
        <dbReference type="EC" id="2.3.2.26"/>
    </reaction>
</comment>
<name>A0A0F2M6U8_SPOSC</name>
<dbReference type="AlphaFoldDB" id="A0A0F2M6U8"/>
<dbReference type="PROSITE" id="PS50237">
    <property type="entry name" value="HECT"/>
    <property type="match status" value="1"/>
</dbReference>
<sequence length="1189" mass="131783">MTREPIRPPNVASYGGVHDEAGSRECAPASVSTSTSTSHISAVVSLSQSSGAQPKSGKTRRTQHTQDASVAVPDLALPNLTISQLHFETDSSDPGYQATRRTTAGSSHSRSLSNPFPSLFSPKKKKAAHTESSFGSGGSTSGTDGEMLSTRTRREQQDAAHSPTLFGVGRSERPSFASGPCITCGSLMRWARGAEAFRCGICLTVNDLIPVNANLATTWKPQATSSYPISVKQTQHIVSECIRDYLETVLTVVDMHPSRPRRNSRQTIPNDAPVGPRTPPKSRISGQHRHSKLDGAMFFSSRVSQQASPISNASHVLSVRGDKREEIEAKRIFQALEDYVIRHIVSINSLDGSFVPTTNISDFKDKCEGLYANQKKAGQEIKSPVTTVPFESDKRHDSSSSTIISENSSWRPDIQHCMQPIRGFSRRRGSEVRTNRGTDAPMTSDVDWGSVDEWYNAVINSGASWESVYNELVGNGRYHPQSPVLLSEVESCILKGQQHTQRVLLKATETVLKRPGRRIGEVGDYRFLIIALANPLLHAQSSFFTGVLQHTVDDRKQRPEARLGSTWGTGPASGQHSVIIKRILGLLSNSPEKWHGQIIAFFAHLPVDRFLQLKDLVSGFLAYRLARYNEKRDKNKTTETSDPLVPKVPEGATAASFHAALNQNISSAKANKNSTKKKLVHGDDWQVKAAVRVLRLLFAANNISEAYQNLVRVPGKVTNVNSSELTGHQKRQIVPTSDFYITLLDDCDLVADFEGWEQKTSQFAFCQYPFLLSIWAKIQILEHEARRQMKNKARDAFFDSIMTRRNFDQHLVLTVRRDCLVEDSLKGVSAAIGSGTDDIKKGLRIIFSGEEGIDAGGLRKEWFLLLRFFTLKILDPSLTNLGMFVYDEDSHYCYFNPASFETSDQFFLVGVVLGLAIYNSTILDVALPPFAFRKLLFAAPTSTAGGQTTSPRPHMAYTLADLAEFRPLLAKGLQQLLDYNGDVESTFGLEFTVSIERFGQVDAIPLCPGGESRAVNKSNREEYVRLYTRYLLDTAVSRQFEPFKRGFFTVCGCNALGLFQPDEIDLLVRGSAEPLDVAELRLAASYENWPSTNPADTEPTVKWFWDMFEEASSEDQRKLLIFITGSDRIPVTGPASLSIRILCLGDNTGRFPTARTCFNVLTLYRYTSRETMQAMLWGAVYGSEGFGLK</sequence>
<dbReference type="InterPro" id="IPR000569">
    <property type="entry name" value="HECT_dom"/>
</dbReference>
<feature type="compositionally biased region" description="Low complexity" evidence="6">
    <location>
        <begin position="27"/>
        <end position="45"/>
    </location>
</feature>
<dbReference type="KEGG" id="ssck:SPSK_00213"/>
<evidence type="ECO:0000256" key="4">
    <source>
        <dbReference type="ARBA" id="ARBA00022786"/>
    </source>
</evidence>
<dbReference type="Proteomes" id="UP000033710">
    <property type="component" value="Unassembled WGS sequence"/>
</dbReference>
<feature type="compositionally biased region" description="Polar residues" evidence="6">
    <location>
        <begin position="99"/>
        <end position="110"/>
    </location>
</feature>
<dbReference type="FunFam" id="3.30.2160.10:FF:000004">
    <property type="entry name" value="probable E3 ubiquitin-protein ligase HERC4 isoform X1"/>
    <property type="match status" value="1"/>
</dbReference>
<dbReference type="RefSeq" id="XP_016586572.1">
    <property type="nucleotide sequence ID" value="XM_016727191.1"/>
</dbReference>
<proteinExistence type="predicted"/>
<organism evidence="8 9">
    <name type="scientific">Sporothrix schenckii 1099-18</name>
    <dbReference type="NCBI Taxonomy" id="1397361"/>
    <lineage>
        <taxon>Eukaryota</taxon>
        <taxon>Fungi</taxon>
        <taxon>Dikarya</taxon>
        <taxon>Ascomycota</taxon>
        <taxon>Pezizomycotina</taxon>
        <taxon>Sordariomycetes</taxon>
        <taxon>Sordariomycetidae</taxon>
        <taxon>Ophiostomatales</taxon>
        <taxon>Ophiostomataceae</taxon>
        <taxon>Sporothrix</taxon>
    </lineage>
</organism>
<evidence type="ECO:0000256" key="2">
    <source>
        <dbReference type="ARBA" id="ARBA00012485"/>
    </source>
</evidence>
<comment type="caution">
    <text evidence="8">The sequence shown here is derived from an EMBL/GenBank/DDBJ whole genome shotgun (WGS) entry which is preliminary data.</text>
</comment>
<feature type="compositionally biased region" description="Low complexity" evidence="6">
    <location>
        <begin position="111"/>
        <end position="121"/>
    </location>
</feature>
<dbReference type="Gene3D" id="3.90.1750.10">
    <property type="entry name" value="Hect, E3 ligase catalytic domains"/>
    <property type="match status" value="1"/>
</dbReference>
<dbReference type="CDD" id="cd00078">
    <property type="entry name" value="HECTc"/>
    <property type="match status" value="1"/>
</dbReference>
<dbReference type="PANTHER" id="PTHR45700">
    <property type="entry name" value="UBIQUITIN-PROTEIN LIGASE E3C"/>
    <property type="match status" value="1"/>
</dbReference>
<feature type="region of interest" description="Disordered" evidence="6">
    <location>
        <begin position="1"/>
        <end position="72"/>
    </location>
</feature>
<keyword evidence="4 5" id="KW-0833">Ubl conjugation pathway</keyword>
<evidence type="ECO:0000256" key="5">
    <source>
        <dbReference type="PROSITE-ProRule" id="PRU00104"/>
    </source>
</evidence>
<dbReference type="InterPro" id="IPR035983">
    <property type="entry name" value="Hect_E3_ubiquitin_ligase"/>
</dbReference>
<reference evidence="8 9" key="2">
    <citation type="journal article" date="2015" name="Eukaryot. Cell">
        <title>Asexual propagation of a virulent clone complex in a human and feline outbreak of sporotrichosis.</title>
        <authorList>
            <person name="Teixeira Mde M."/>
            <person name="Rodrigues A.M."/>
            <person name="Tsui C.K."/>
            <person name="de Almeida L.G."/>
            <person name="Van Diepeningen A.D."/>
            <person name="van den Ende B.G."/>
            <person name="Fernandes G.F."/>
            <person name="Kano R."/>
            <person name="Hamelin R.C."/>
            <person name="Lopes-Bezerra L.M."/>
            <person name="Vasconcelos A.T."/>
            <person name="de Hoog S."/>
            <person name="de Camargo Z.P."/>
            <person name="Felipe M.S."/>
        </authorList>
    </citation>
    <scope>NUCLEOTIDE SEQUENCE [LARGE SCALE GENOMIC DNA]</scope>
    <source>
        <strain evidence="8 9">1099-18</strain>
    </source>
</reference>
<evidence type="ECO:0000256" key="6">
    <source>
        <dbReference type="SAM" id="MobiDB-lite"/>
    </source>
</evidence>
<feature type="region of interest" description="Disordered" evidence="6">
    <location>
        <begin position="257"/>
        <end position="287"/>
    </location>
</feature>
<dbReference type="GO" id="GO:0000209">
    <property type="term" value="P:protein polyubiquitination"/>
    <property type="evidence" value="ECO:0007669"/>
    <property type="project" value="InterPro"/>
</dbReference>
<dbReference type="VEuPathDB" id="FungiDB:SPSK_00213"/>
<evidence type="ECO:0000259" key="7">
    <source>
        <dbReference type="PROSITE" id="PS50237"/>
    </source>
</evidence>
<dbReference type="GO" id="GO:0061630">
    <property type="term" value="F:ubiquitin protein ligase activity"/>
    <property type="evidence" value="ECO:0007669"/>
    <property type="project" value="UniProtKB-EC"/>
</dbReference>
<dbReference type="Pfam" id="PF00632">
    <property type="entry name" value="HECT"/>
    <property type="match status" value="1"/>
</dbReference>
<dbReference type="Gene3D" id="3.30.2160.10">
    <property type="entry name" value="Hect, E3 ligase catalytic domain"/>
    <property type="match status" value="1"/>
</dbReference>
<accession>A0A0F2M6U8</accession>
<evidence type="ECO:0000256" key="1">
    <source>
        <dbReference type="ARBA" id="ARBA00000885"/>
    </source>
</evidence>
<gene>
    <name evidence="8" type="ORF">SPSK_00213</name>
</gene>
<keyword evidence="3" id="KW-0808">Transferase</keyword>
<dbReference type="EMBL" id="AXCR01000008">
    <property type="protein sequence ID" value="KJR83896.1"/>
    <property type="molecule type" value="Genomic_DNA"/>
</dbReference>